<evidence type="ECO:0000256" key="8">
    <source>
        <dbReference type="ARBA" id="ARBA00022806"/>
    </source>
</evidence>
<evidence type="ECO:0000313" key="15">
    <source>
        <dbReference type="Proteomes" id="UP000294530"/>
    </source>
</evidence>
<evidence type="ECO:0000256" key="12">
    <source>
        <dbReference type="SAM" id="MobiDB-lite"/>
    </source>
</evidence>
<dbReference type="GO" id="GO:0003724">
    <property type="term" value="F:RNA helicase activity"/>
    <property type="evidence" value="ECO:0007669"/>
    <property type="project" value="InterPro"/>
</dbReference>
<feature type="compositionally biased region" description="Low complexity" evidence="12">
    <location>
        <begin position="967"/>
        <end position="988"/>
    </location>
</feature>
<evidence type="ECO:0000256" key="2">
    <source>
        <dbReference type="ARBA" id="ARBA00007913"/>
    </source>
</evidence>
<accession>A0A976IF63</accession>
<dbReference type="Gene3D" id="2.40.30.230">
    <property type="match status" value="1"/>
</dbReference>
<organism evidence="14 15">
    <name type="scientific">Bremia lactucae</name>
    <name type="common">Lettuce downy mildew</name>
    <dbReference type="NCBI Taxonomy" id="4779"/>
    <lineage>
        <taxon>Eukaryota</taxon>
        <taxon>Sar</taxon>
        <taxon>Stramenopiles</taxon>
        <taxon>Oomycota</taxon>
        <taxon>Peronosporomycetes</taxon>
        <taxon>Peronosporales</taxon>
        <taxon>Peronosporaceae</taxon>
        <taxon>Bremia</taxon>
    </lineage>
</organism>
<dbReference type="Pfam" id="PF13087">
    <property type="entry name" value="AAA_12"/>
    <property type="match status" value="1"/>
</dbReference>
<evidence type="ECO:0000256" key="9">
    <source>
        <dbReference type="ARBA" id="ARBA00022833"/>
    </source>
</evidence>
<dbReference type="KEGG" id="blac:94346947"/>
<dbReference type="Pfam" id="PF13086">
    <property type="entry name" value="AAA_11"/>
    <property type="match status" value="2"/>
</dbReference>
<keyword evidence="7" id="KW-0378">Hydrolase</keyword>
<keyword evidence="9 11" id="KW-0862">Zinc</keyword>
<sequence>MSGSFDFSAYDDYLQTQPAQSQSSSMFPLTQASQSQYVFVDPSDPGNSADSFYDQYQAPGGVGSSFFDQSRSAEDNPRSYPSPLDDTSLPNDFQSLTFDETVDEDALDYTTRELPKHACAYCGLHDPASVVKCVTTEKWFCNSRGNTSGSHIIQHLVRSKNKEVSLHPESPLGETVLECYNCGCRNAFLLGFIPAKQDSVVVLLCRDPCLQMNALKDMSWDMSQWLPVIEDRSFLPWLVKVPSEHEQLRARQITSSQIAKIEELWRDNPLATVEDLDRPGIDDEPIQVTPIYDDGYQYQNIFGPLVKMESDYDKKMKESQTQEGVMVRWDTGLNKKRNAIFTCSRPDSDLRLVPGDEIRLRLGPTASMLYGKDWEGTGHVLRLEESEVTLEMRSNNVPTEIMDGYFVDFVWKSTSFDRMQAAMKTFAVDDTSLTGYLYHKILGHDVGVQPLRIPRSVGTHFSAPGLPELNTSQMEAVKGVLEQPLSLIQGPPGTGKTVTSASIVFHMSKQNMGQVLVTAPSNIAVDHLTLKISATGLRVVRLAAKSREAVASLVEHLSLHAMIKSLDSPDKADLRKLMQLKDDQGELSSQDEKRFKSLKRQAEREILQAADVICTTCVGAGDPRLSNFRFRQVLIDEATQATEPECLIPIVQGAKHVVMVGDHCQLGPVVMNKKAAKAGLNQSLFDRLLKIDLKHRPFRLRVQYRMHPFLSEFPSNEFYEGDLQNGVAASERQLTSVEFPWPNPFKPTFFYICLGAEEISSSGTSYLNRTEASNVEKIVTTFLRSGVLPSQIGVITPYEGQRAYVVSYMQRNGPMRSQLYKDVEVASVDSFQGREKDLIILSCVRSNENQGIGFLSDERRLNVALTRAKYGVIVLGNPRVLAKQSLWNKLLNHYRDNQLIMEGPLNNLTPSHMQFPPPRHSGRRAYRDGSSGFSRSRGPVPPLDSRFDPRYEQPGMPPFDSLSSGFPPSHSQQRSGSRRGVSSYVPGSMGPLTQDGMTQSSLTMDGPFTQLAQTQSFSQLSSDKFAMSQESFAYEHDFKTQNMPMSQEFRTPDSGFY</sequence>
<evidence type="ECO:0000256" key="1">
    <source>
        <dbReference type="ARBA" id="ARBA00004496"/>
    </source>
</evidence>
<dbReference type="InterPro" id="IPR047187">
    <property type="entry name" value="SF1_C_Upf1"/>
</dbReference>
<keyword evidence="3" id="KW-0963">Cytoplasm</keyword>
<dbReference type="InterPro" id="IPR045055">
    <property type="entry name" value="DNA2/NAM7-like"/>
</dbReference>
<dbReference type="Gene3D" id="6.10.140.1240">
    <property type="match status" value="1"/>
</dbReference>
<dbReference type="InterPro" id="IPR027417">
    <property type="entry name" value="P-loop_NTPase"/>
</dbReference>
<dbReference type="PANTHER" id="PTHR10887">
    <property type="entry name" value="DNA2/NAM7 HELICASE FAMILY"/>
    <property type="match status" value="1"/>
</dbReference>
<comment type="similarity">
    <text evidence="2">Belongs to the DNA2/NAM7 helicase family.</text>
</comment>
<dbReference type="PANTHER" id="PTHR10887:SF364">
    <property type="entry name" value="REGULATOR OF NONSENSE TRANSCRIPTS 1"/>
    <property type="match status" value="1"/>
</dbReference>
<dbReference type="InterPro" id="IPR041679">
    <property type="entry name" value="DNA2/NAM7-like_C"/>
</dbReference>
<dbReference type="Pfam" id="PF18141">
    <property type="entry name" value="UPF1_1B_dom"/>
    <property type="match status" value="1"/>
</dbReference>
<evidence type="ECO:0000256" key="10">
    <source>
        <dbReference type="ARBA" id="ARBA00022840"/>
    </source>
</evidence>
<dbReference type="GO" id="GO:0003723">
    <property type="term" value="F:RNA binding"/>
    <property type="evidence" value="ECO:0007669"/>
    <property type="project" value="InterPro"/>
</dbReference>
<evidence type="ECO:0000256" key="6">
    <source>
        <dbReference type="ARBA" id="ARBA00022771"/>
    </source>
</evidence>
<dbReference type="RefSeq" id="XP_067818933.1">
    <property type="nucleotide sequence ID" value="XM_067961276.1"/>
</dbReference>
<keyword evidence="6 11" id="KW-0863">Zinc-finger</keyword>
<dbReference type="GeneID" id="94346947"/>
<evidence type="ECO:0000256" key="7">
    <source>
        <dbReference type="ARBA" id="ARBA00022801"/>
    </source>
</evidence>
<evidence type="ECO:0000256" key="11">
    <source>
        <dbReference type="PROSITE-ProRule" id="PRU01341"/>
    </source>
</evidence>
<evidence type="ECO:0000259" key="13">
    <source>
        <dbReference type="PROSITE" id="PS51997"/>
    </source>
</evidence>
<keyword evidence="4 11" id="KW-0479">Metal-binding</keyword>
<dbReference type="OrthoDB" id="6513042at2759"/>
<evidence type="ECO:0000256" key="4">
    <source>
        <dbReference type="ARBA" id="ARBA00022723"/>
    </source>
</evidence>
<evidence type="ECO:0000256" key="5">
    <source>
        <dbReference type="ARBA" id="ARBA00022741"/>
    </source>
</evidence>
<feature type="region of interest" description="Disordered" evidence="12">
    <location>
        <begin position="905"/>
        <end position="1004"/>
    </location>
</feature>
<dbReference type="PROSITE" id="PS51997">
    <property type="entry name" value="UPF1_CH_RICH"/>
    <property type="match status" value="1"/>
</dbReference>
<feature type="domain" description="Upf1" evidence="13">
    <location>
        <begin position="111"/>
        <end position="268"/>
    </location>
</feature>
<evidence type="ECO:0000313" key="14">
    <source>
        <dbReference type="EMBL" id="TDH69434.1"/>
    </source>
</evidence>
<feature type="region of interest" description="C4" evidence="11">
    <location>
        <begin position="179"/>
        <end position="209"/>
    </location>
</feature>
<feature type="region of interest" description="CC/SHH/C" evidence="11">
    <location>
        <begin position="133"/>
        <end position="161"/>
    </location>
</feature>
<gene>
    <name evidence="14" type="ORF">CCR75_003179</name>
</gene>
<dbReference type="CDD" id="cd18808">
    <property type="entry name" value="SF1_C_Upf1"/>
    <property type="match status" value="1"/>
</dbReference>
<dbReference type="Proteomes" id="UP000294530">
    <property type="component" value="Unassembled WGS sequence"/>
</dbReference>
<dbReference type="FunFam" id="3.40.50.300:FF:000097">
    <property type="entry name" value="Regulator of nonsense transcripts 1"/>
    <property type="match status" value="1"/>
</dbReference>
<comment type="caution">
    <text evidence="14">The sequence shown here is derived from an EMBL/GenBank/DDBJ whole genome shotgun (WGS) entry which is preliminary data.</text>
</comment>
<dbReference type="Pfam" id="PF09416">
    <property type="entry name" value="UPF1_Zn_bind"/>
    <property type="match status" value="1"/>
</dbReference>
<protein>
    <recommendedName>
        <fullName evidence="13">Upf1 domain-containing protein</fullName>
    </recommendedName>
</protein>
<feature type="region of interest" description="C3H" evidence="11">
    <location>
        <begin position="119"/>
        <end position="151"/>
    </location>
</feature>
<evidence type="ECO:0000256" key="3">
    <source>
        <dbReference type="ARBA" id="ARBA00022490"/>
    </source>
</evidence>
<reference evidence="14 15" key="1">
    <citation type="journal article" date="2021" name="Genome Biol.">
        <title>AFLAP: assembly-free linkage analysis pipeline using k-mers from genome sequencing data.</title>
        <authorList>
            <person name="Fletcher K."/>
            <person name="Zhang L."/>
            <person name="Gil J."/>
            <person name="Han R."/>
            <person name="Cavanaugh K."/>
            <person name="Michelmore R."/>
        </authorList>
    </citation>
    <scope>NUCLEOTIDE SEQUENCE [LARGE SCALE GENOMIC DNA]</scope>
    <source>
        <strain evidence="14 15">SF5</strain>
    </source>
</reference>
<keyword evidence="8" id="KW-0347">Helicase</keyword>
<dbReference type="Gene3D" id="3.40.50.300">
    <property type="entry name" value="P-loop containing nucleotide triphosphate hydrolases"/>
    <property type="match status" value="2"/>
</dbReference>
<dbReference type="CDD" id="cd21400">
    <property type="entry name" value="ZBD_UPF1-like"/>
    <property type="match status" value="1"/>
</dbReference>
<dbReference type="AlphaFoldDB" id="A0A976IF63"/>
<keyword evidence="10" id="KW-0067">ATP-binding</keyword>
<dbReference type="GO" id="GO:0016787">
    <property type="term" value="F:hydrolase activity"/>
    <property type="evidence" value="ECO:0007669"/>
    <property type="project" value="UniProtKB-KW"/>
</dbReference>
<dbReference type="InterPro" id="IPR018999">
    <property type="entry name" value="UPF1_CH/ZBD"/>
</dbReference>
<keyword evidence="15" id="KW-1185">Reference proteome</keyword>
<dbReference type="GO" id="GO:0005737">
    <property type="term" value="C:cytoplasm"/>
    <property type="evidence" value="ECO:0007669"/>
    <property type="project" value="UniProtKB-SubCell"/>
</dbReference>
<dbReference type="EMBL" id="SHOA02000016">
    <property type="protein sequence ID" value="TDH69434.1"/>
    <property type="molecule type" value="Genomic_DNA"/>
</dbReference>
<feature type="compositionally biased region" description="Low complexity" evidence="12">
    <location>
        <begin position="928"/>
        <end position="938"/>
    </location>
</feature>
<dbReference type="CDD" id="cd18039">
    <property type="entry name" value="DEXXQc_UPF1"/>
    <property type="match status" value="1"/>
</dbReference>
<comment type="subcellular location">
    <subcellularLocation>
        <location evidence="1">Cytoplasm</location>
    </subcellularLocation>
</comment>
<feature type="region of interest" description="Disordered" evidence="12">
    <location>
        <begin position="64"/>
        <end position="92"/>
    </location>
</feature>
<dbReference type="GO" id="GO:0000184">
    <property type="term" value="P:nuclear-transcribed mRNA catabolic process, nonsense-mediated decay"/>
    <property type="evidence" value="ECO:0007669"/>
    <property type="project" value="InterPro"/>
</dbReference>
<dbReference type="GO" id="GO:0008270">
    <property type="term" value="F:zinc ion binding"/>
    <property type="evidence" value="ECO:0007669"/>
    <property type="project" value="UniProtKB-UniRule"/>
</dbReference>
<dbReference type="GO" id="GO:0005524">
    <property type="term" value="F:ATP binding"/>
    <property type="evidence" value="ECO:0007669"/>
    <property type="project" value="UniProtKB-KW"/>
</dbReference>
<proteinExistence type="inferred from homology"/>
<dbReference type="SUPFAM" id="SSF52540">
    <property type="entry name" value="P-loop containing nucleoside triphosphate hydrolases"/>
    <property type="match status" value="1"/>
</dbReference>
<dbReference type="CDD" id="cd21407">
    <property type="entry name" value="1B_UPF1-like"/>
    <property type="match status" value="1"/>
</dbReference>
<dbReference type="InterPro" id="IPR040812">
    <property type="entry name" value="UPF1_1B_dom"/>
</dbReference>
<name>A0A976IF63_BRELC</name>
<dbReference type="InterPro" id="IPR041677">
    <property type="entry name" value="DNA2/NAM7_AAA_11"/>
</dbReference>
<dbReference type="FunFam" id="2.40.30.230:FF:000005">
    <property type="entry name" value="Regulator of nonsense transcripts 1 homolog"/>
    <property type="match status" value="1"/>
</dbReference>
<keyword evidence="5" id="KW-0547">Nucleotide-binding</keyword>